<feature type="compositionally biased region" description="Low complexity" evidence="7">
    <location>
        <begin position="899"/>
        <end position="914"/>
    </location>
</feature>
<dbReference type="SMR" id="A0A3S1B6Z4"/>
<feature type="region of interest" description="Disordered" evidence="7">
    <location>
        <begin position="896"/>
        <end position="926"/>
    </location>
</feature>
<dbReference type="FunFam" id="3.30.470.160:FF:000001">
    <property type="entry name" value="Kinase"/>
    <property type="match status" value="1"/>
</dbReference>
<dbReference type="Gene3D" id="3.30.470.160">
    <property type="entry name" value="Inositol polyphosphate kinase"/>
    <property type="match status" value="1"/>
</dbReference>
<evidence type="ECO:0000256" key="6">
    <source>
        <dbReference type="RuleBase" id="RU363090"/>
    </source>
</evidence>
<comment type="caution">
    <text evidence="8">The sequence shown here is derived from an EMBL/GenBank/DDBJ whole genome shotgun (WGS) entry which is preliminary data.</text>
</comment>
<dbReference type="GO" id="GO:0005524">
    <property type="term" value="F:ATP binding"/>
    <property type="evidence" value="ECO:0007669"/>
    <property type="project" value="UniProtKB-KW"/>
</dbReference>
<keyword evidence="3" id="KW-0547">Nucleotide-binding</keyword>
<dbReference type="GO" id="GO:0005634">
    <property type="term" value="C:nucleus"/>
    <property type="evidence" value="ECO:0007669"/>
    <property type="project" value="TreeGrafter"/>
</dbReference>
<feature type="region of interest" description="Disordered" evidence="7">
    <location>
        <begin position="1032"/>
        <end position="1124"/>
    </location>
</feature>
<feature type="compositionally biased region" description="Low complexity" evidence="7">
    <location>
        <begin position="1149"/>
        <end position="1164"/>
    </location>
</feature>
<dbReference type="PANTHER" id="PTHR12400">
    <property type="entry name" value="INOSITOL POLYPHOSPHATE KINASE"/>
    <property type="match status" value="1"/>
</dbReference>
<dbReference type="EMBL" id="RQTK01000920">
    <property type="protein sequence ID" value="RUS73587.1"/>
    <property type="molecule type" value="Genomic_DNA"/>
</dbReference>
<dbReference type="GO" id="GO:0005737">
    <property type="term" value="C:cytoplasm"/>
    <property type="evidence" value="ECO:0007669"/>
    <property type="project" value="TreeGrafter"/>
</dbReference>
<keyword evidence="2 6" id="KW-0808">Transferase</keyword>
<dbReference type="GO" id="GO:0032958">
    <property type="term" value="P:inositol phosphate biosynthetic process"/>
    <property type="evidence" value="ECO:0007669"/>
    <property type="project" value="InterPro"/>
</dbReference>
<feature type="compositionally biased region" description="Polar residues" evidence="7">
    <location>
        <begin position="917"/>
        <end position="926"/>
    </location>
</feature>
<keyword evidence="9" id="KW-1185">Reference proteome</keyword>
<dbReference type="EC" id="2.7.-.-" evidence="6"/>
<evidence type="ECO:0000256" key="2">
    <source>
        <dbReference type="ARBA" id="ARBA00022679"/>
    </source>
</evidence>
<keyword evidence="4 6" id="KW-0418">Kinase</keyword>
<dbReference type="InterPro" id="IPR038286">
    <property type="entry name" value="IPK_sf"/>
</dbReference>
<feature type="compositionally biased region" description="Low complexity" evidence="7">
    <location>
        <begin position="1114"/>
        <end position="1124"/>
    </location>
</feature>
<dbReference type="PANTHER" id="PTHR12400:SF97">
    <property type="entry name" value="KINASE"/>
    <property type="match status" value="1"/>
</dbReference>
<dbReference type="OrthoDB" id="338650at2759"/>
<reference evidence="8 9" key="1">
    <citation type="submission" date="2019-01" db="EMBL/GenBank/DDBJ databases">
        <title>A draft genome assembly of the solar-powered sea slug Elysia chlorotica.</title>
        <authorList>
            <person name="Cai H."/>
            <person name="Li Q."/>
            <person name="Fang X."/>
            <person name="Li J."/>
            <person name="Curtis N.E."/>
            <person name="Altenburger A."/>
            <person name="Shibata T."/>
            <person name="Feng M."/>
            <person name="Maeda T."/>
            <person name="Schwartz J.A."/>
            <person name="Shigenobu S."/>
            <person name="Lundholm N."/>
            <person name="Nishiyama T."/>
            <person name="Yang H."/>
            <person name="Hasebe M."/>
            <person name="Li S."/>
            <person name="Pierce S.K."/>
            <person name="Wang J."/>
        </authorList>
    </citation>
    <scope>NUCLEOTIDE SEQUENCE [LARGE SCALE GENOMIC DNA]</scope>
    <source>
        <strain evidence="8">EC2010</strain>
        <tissue evidence="8">Whole organism of an adult</tissue>
    </source>
</reference>
<dbReference type="GO" id="GO:0046854">
    <property type="term" value="P:phosphatidylinositol phosphate biosynthetic process"/>
    <property type="evidence" value="ECO:0007669"/>
    <property type="project" value="TreeGrafter"/>
</dbReference>
<evidence type="ECO:0000256" key="1">
    <source>
        <dbReference type="ARBA" id="ARBA00007374"/>
    </source>
</evidence>
<feature type="region of interest" description="Disordered" evidence="7">
    <location>
        <begin position="1149"/>
        <end position="1173"/>
    </location>
</feature>
<protein>
    <recommendedName>
        <fullName evidence="6">Kinase</fullName>
        <ecNumber evidence="6">2.7.-.-</ecNumber>
    </recommendedName>
</protein>
<evidence type="ECO:0000313" key="8">
    <source>
        <dbReference type="EMBL" id="RUS73587.1"/>
    </source>
</evidence>
<evidence type="ECO:0000256" key="4">
    <source>
        <dbReference type="ARBA" id="ARBA00022777"/>
    </source>
</evidence>
<feature type="compositionally biased region" description="Polar residues" evidence="7">
    <location>
        <begin position="1101"/>
        <end position="1113"/>
    </location>
</feature>
<dbReference type="Pfam" id="PF03770">
    <property type="entry name" value="IPK"/>
    <property type="match status" value="1"/>
</dbReference>
<feature type="compositionally biased region" description="Polar residues" evidence="7">
    <location>
        <begin position="756"/>
        <end position="774"/>
    </location>
</feature>
<evidence type="ECO:0000256" key="5">
    <source>
        <dbReference type="ARBA" id="ARBA00022840"/>
    </source>
</evidence>
<sequence>MDELGQGNIHPAERDDVNVDGDRFKPRQRSVNKSAFYEKLMFFETGQHIRCKNDETPVVPARASSFTHSRTEIRRKTSDGANPKVFLKSDGISKSILHMSSVPNLAAGKYSGSLLYSDRLNNKSKCLGFTRDTRCEREIIPGEVIQTNSGIQHINSSIKPGCATEPFDLNNQSLGISTKDISSQNSCEENQSFFPVPYEQDYRSSDIRSCSPLPNTYISTSENDLWINSLNTSVASQLDVSDPEIREYTHFNRLNISQSYSVPNLRSYCDEDFQNEATGVLLSVQERSDPHPKTITSSYHNENLDVTSSTFNFDKSSLNLPTESDLCKEATATDVHTKDQSDTKKVKSTANIRLIQSPSILPGSGENKERKIRVIKSAANFRRGAKHSVAGNRSSPRLDEWLRSVMKVQKELAASQNTNCWPFPEDESAADSCVSTSCYEPPTDRPWSPRQMSTECLSDSRRLSSPLPCKAATEYDFEFVFMKRPRSSPVPERSEQFSQYFNTIHDENRHVDQHSLTEQISRDEHPHSMDVNMEKENQEGSKCLPIDHIPSTQRRFQNMVTEDLDKSQRRWSTTGINTVITVPVTDRTVRPMCCFCSNCNVTNKAVECVSARIHGICCACRHAVDEVSHSPAAKSPCGTSELPKVDEVTRVNEYAQTSSDIAVSCFDTGVQRNTAAQPSDCFNNDIPFKTVSSSQDLPEPRASPSAVGITIRVTGEEERDSNDNARRTPSAFRSVKETPKPVPLKFDHPTILPSKNADQSPTASGPNYSLTRGTSPHYMFPSSANTGDDEFLHRHPMSPRNSVGSIGSIHSYKSSNADSAVDLGPPDDDHDNEFAFDEFLAKQQEKHAVGLYQTPESASYEACMDVFPTNVPSLSSFKTAACPDFMHLKQMSPPVVIGNSLSPQSSSLPNSSPSTPVPDQTQDDGQVSQKCILPHVVYNNGKLYKSDSIPNELDFWSKKDASQILTGSKGDTKTAVLRKQKLTMQTQNRRYDQQRQQCIYATTGPSHSRMPRMQIAGTYVDEKHLFKPLHLEQNQDDNDTQSTRLQDQSDGNRKELCTNSTPFQQLPELVISDHSTDPVRDPSSPTGTSSPYALLNMSVEDGSTSSDNESSLASHPSSPNLSVSSGTFTPTFGGLLQVHGHNAIRRTNSASSISSEGSTCSTCSFVSESGKRPKKTSSWRKIRSFILWSPFIQVFKKHRYPWIQLAGHQGNFHAGEAGSVLKKLDAREQKCFQRLMNDPLKDFVPEYRGNVEKNGETYIQLQDLLASFSQPCVMDVKMGVRTYLEAELEKARKSPTLRKDMYQKMVEVDSNAPTQAEHEQRAVTKPRYMQWRDQMSSSTELGFRVEGIKKTDGSSTKDFKKTKSRGNIVDIIMSFVANNETIAAKYVKKLKEVMAVQESSEFFRSHEVVGSSLLFVHDAEENVGVWMIDFGKTEPLPGDKTLDHRSQWQEGNREDGYLFGLDNVISIFEEVHTGLSSSSV</sequence>
<name>A0A3S1B6Z4_ELYCH</name>
<dbReference type="Proteomes" id="UP000271974">
    <property type="component" value="Unassembled WGS sequence"/>
</dbReference>
<gene>
    <name evidence="8" type="ORF">EGW08_018647</name>
</gene>
<dbReference type="SUPFAM" id="SSF56104">
    <property type="entry name" value="SAICAR synthase-like"/>
    <property type="match status" value="1"/>
</dbReference>
<feature type="region of interest" description="Disordered" evidence="7">
    <location>
        <begin position="1"/>
        <end position="24"/>
    </location>
</feature>
<organism evidence="8 9">
    <name type="scientific">Elysia chlorotica</name>
    <name type="common">Eastern emerald elysia</name>
    <name type="synonym">Sea slug</name>
    <dbReference type="NCBI Taxonomy" id="188477"/>
    <lineage>
        <taxon>Eukaryota</taxon>
        <taxon>Metazoa</taxon>
        <taxon>Spiralia</taxon>
        <taxon>Lophotrochozoa</taxon>
        <taxon>Mollusca</taxon>
        <taxon>Gastropoda</taxon>
        <taxon>Heterobranchia</taxon>
        <taxon>Euthyneura</taxon>
        <taxon>Panpulmonata</taxon>
        <taxon>Sacoglossa</taxon>
        <taxon>Placobranchoidea</taxon>
        <taxon>Plakobranchidae</taxon>
        <taxon>Elysia</taxon>
    </lineage>
</organism>
<dbReference type="STRING" id="188477.A0A3S1B6Z4"/>
<keyword evidence="5" id="KW-0067">ATP-binding</keyword>
<accession>A0A3S1B6Z4</accession>
<evidence type="ECO:0000313" key="9">
    <source>
        <dbReference type="Proteomes" id="UP000271974"/>
    </source>
</evidence>
<evidence type="ECO:0000256" key="7">
    <source>
        <dbReference type="SAM" id="MobiDB-lite"/>
    </source>
</evidence>
<feature type="compositionally biased region" description="Polar residues" evidence="7">
    <location>
        <begin position="1040"/>
        <end position="1049"/>
    </location>
</feature>
<evidence type="ECO:0000256" key="3">
    <source>
        <dbReference type="ARBA" id="ARBA00022741"/>
    </source>
</evidence>
<comment type="similarity">
    <text evidence="1 6">Belongs to the inositol phosphokinase (IPK) family.</text>
</comment>
<feature type="region of interest" description="Disordered" evidence="7">
    <location>
        <begin position="713"/>
        <end position="811"/>
    </location>
</feature>
<proteinExistence type="inferred from homology"/>
<dbReference type="InterPro" id="IPR005522">
    <property type="entry name" value="IPK"/>
</dbReference>
<dbReference type="GO" id="GO:0000828">
    <property type="term" value="F:inositol hexakisphosphate kinase activity"/>
    <property type="evidence" value="ECO:0007669"/>
    <property type="project" value="TreeGrafter"/>
</dbReference>
<feature type="compositionally biased region" description="Basic and acidic residues" evidence="7">
    <location>
        <begin position="11"/>
        <end position="24"/>
    </location>
</feature>